<dbReference type="GO" id="GO:0004176">
    <property type="term" value="F:ATP-dependent peptidase activity"/>
    <property type="evidence" value="ECO:0007669"/>
    <property type="project" value="InterPro"/>
</dbReference>
<dbReference type="PROSITE" id="PS00430">
    <property type="entry name" value="TONB_DEPENDENT_REC_1"/>
    <property type="match status" value="1"/>
</dbReference>
<dbReference type="InterPro" id="IPR001907">
    <property type="entry name" value="ClpP"/>
</dbReference>
<dbReference type="GO" id="GO:0009368">
    <property type="term" value="C:endopeptidase Clp complex"/>
    <property type="evidence" value="ECO:0007669"/>
    <property type="project" value="TreeGrafter"/>
</dbReference>
<dbReference type="InterPro" id="IPR010916">
    <property type="entry name" value="TonB_box_CS"/>
</dbReference>
<evidence type="ECO:0000313" key="8">
    <source>
        <dbReference type="EMBL" id="NGN44978.1"/>
    </source>
</evidence>
<keyword evidence="4" id="KW-0378">Hydrolase</keyword>
<evidence type="ECO:0000256" key="1">
    <source>
        <dbReference type="ARBA" id="ARBA00007039"/>
    </source>
</evidence>
<dbReference type="CDD" id="cd07016">
    <property type="entry name" value="S14_ClpP_1"/>
    <property type="match status" value="1"/>
</dbReference>
<dbReference type="InterPro" id="IPR029045">
    <property type="entry name" value="ClpP/crotonase-like_dom_sf"/>
</dbReference>
<keyword evidence="5" id="KW-0720">Serine protease</keyword>
<dbReference type="Pfam" id="PF00574">
    <property type="entry name" value="CLP_protease"/>
    <property type="match status" value="1"/>
</dbReference>
<dbReference type="GO" id="GO:0004252">
    <property type="term" value="F:serine-type endopeptidase activity"/>
    <property type="evidence" value="ECO:0007669"/>
    <property type="project" value="InterPro"/>
</dbReference>
<keyword evidence="2" id="KW-0963">Cytoplasm</keyword>
<dbReference type="RefSeq" id="WP_165121354.1">
    <property type="nucleotide sequence ID" value="NZ_JAAKZG010000023.1"/>
</dbReference>
<dbReference type="Gene3D" id="3.90.226.10">
    <property type="entry name" value="2-enoyl-CoA Hydratase, Chain A, domain 1"/>
    <property type="match status" value="1"/>
</dbReference>
<dbReference type="AlphaFoldDB" id="A0A7C9RC96"/>
<name>A0A7C9RC96_9HYPH</name>
<dbReference type="EMBL" id="JAAKZG010000023">
    <property type="protein sequence ID" value="NGN44978.1"/>
    <property type="molecule type" value="Genomic_DNA"/>
</dbReference>
<evidence type="ECO:0000256" key="6">
    <source>
        <dbReference type="RuleBase" id="RU003567"/>
    </source>
</evidence>
<comment type="caution">
    <text evidence="8">The sequence shown here is derived from an EMBL/GenBank/DDBJ whole genome shotgun (WGS) entry which is preliminary data.</text>
</comment>
<dbReference type="PANTHER" id="PTHR10381">
    <property type="entry name" value="ATP-DEPENDENT CLP PROTEASE PROTEOLYTIC SUBUNIT"/>
    <property type="match status" value="1"/>
</dbReference>
<evidence type="ECO:0000256" key="5">
    <source>
        <dbReference type="ARBA" id="ARBA00022825"/>
    </source>
</evidence>
<dbReference type="PANTHER" id="PTHR10381:SF70">
    <property type="entry name" value="ATP-DEPENDENT CLP PROTEASE PROTEOLYTIC SUBUNIT"/>
    <property type="match status" value="1"/>
</dbReference>
<dbReference type="NCBIfam" id="NF045542">
    <property type="entry name" value="Clp_rel_HeadMat"/>
    <property type="match status" value="1"/>
</dbReference>
<evidence type="ECO:0000256" key="3">
    <source>
        <dbReference type="ARBA" id="ARBA00022670"/>
    </source>
</evidence>
<evidence type="ECO:0000256" key="7">
    <source>
        <dbReference type="SAM" id="MobiDB-lite"/>
    </source>
</evidence>
<reference evidence="8 9" key="1">
    <citation type="submission" date="2020-02" db="EMBL/GenBank/DDBJ databases">
        <title>Genome sequence of the type strain CGMCC 1.15528 of Mesorhizobium zhangyense.</title>
        <authorList>
            <person name="Gao J."/>
            <person name="Sun J."/>
        </authorList>
    </citation>
    <scope>NUCLEOTIDE SEQUENCE [LARGE SCALE GENOMIC DNA]</scope>
    <source>
        <strain evidence="8 9">CGMCC 1.15528</strain>
    </source>
</reference>
<comment type="similarity">
    <text evidence="1 6">Belongs to the peptidase S14 family.</text>
</comment>
<proteinExistence type="inferred from homology"/>
<dbReference type="GO" id="GO:0006515">
    <property type="term" value="P:protein quality control for misfolded or incompletely synthesized proteins"/>
    <property type="evidence" value="ECO:0007669"/>
    <property type="project" value="TreeGrafter"/>
</dbReference>
<evidence type="ECO:0000256" key="4">
    <source>
        <dbReference type="ARBA" id="ARBA00022801"/>
    </source>
</evidence>
<dbReference type="SUPFAM" id="SSF52096">
    <property type="entry name" value="ClpP/crotonase"/>
    <property type="match status" value="1"/>
</dbReference>
<dbReference type="GO" id="GO:0051117">
    <property type="term" value="F:ATPase binding"/>
    <property type="evidence" value="ECO:0007669"/>
    <property type="project" value="TreeGrafter"/>
</dbReference>
<dbReference type="Proteomes" id="UP000481252">
    <property type="component" value="Unassembled WGS sequence"/>
</dbReference>
<evidence type="ECO:0000313" key="9">
    <source>
        <dbReference type="Proteomes" id="UP000481252"/>
    </source>
</evidence>
<protein>
    <recommendedName>
        <fullName evidence="6">ATP-dependent Clp protease proteolytic subunit</fullName>
    </recommendedName>
</protein>
<evidence type="ECO:0000256" key="2">
    <source>
        <dbReference type="ARBA" id="ARBA00022490"/>
    </source>
</evidence>
<keyword evidence="3 8" id="KW-0645">Protease</keyword>
<feature type="region of interest" description="Disordered" evidence="7">
    <location>
        <begin position="241"/>
        <end position="270"/>
    </location>
</feature>
<sequence length="288" mass="30638">MSLTRSPVGDIERPSAYKWDVPSAVLAAYAPLAAESDDENTISVYGSIGRDWDGNGFTAQRMAAALRSIGANPVTVNINSFGGDMFEGVAIYNLLAEHPAKVTVRVMGIAASAASAIAMAGDEVLMGTGTMIMIHRAWGLAIGNHHEFTEAASLFQKFDQLQADIYATRTGLGEDEIFALLDGTNKNSDGTFMTAAEAIDKGFADGKFDKATDSKAKAALPADIQAMRRIDAALAKQGVPRKERNAMLKEVKGERDADPATRDAGEDDHKNLAAISTALTSNLSILRR</sequence>
<accession>A0A7C9RC96</accession>
<dbReference type="PRINTS" id="PR00127">
    <property type="entry name" value="CLPPROTEASEP"/>
</dbReference>
<gene>
    <name evidence="8" type="ORF">G6N74_28380</name>
</gene>
<keyword evidence="9" id="KW-1185">Reference proteome</keyword>
<organism evidence="8 9">
    <name type="scientific">Mesorhizobium zhangyense</name>
    <dbReference type="NCBI Taxonomy" id="1776730"/>
    <lineage>
        <taxon>Bacteria</taxon>
        <taxon>Pseudomonadati</taxon>
        <taxon>Pseudomonadota</taxon>
        <taxon>Alphaproteobacteria</taxon>
        <taxon>Hyphomicrobiales</taxon>
        <taxon>Phyllobacteriaceae</taxon>
        <taxon>Mesorhizobium</taxon>
    </lineage>
</organism>
<dbReference type="InterPro" id="IPR023562">
    <property type="entry name" value="ClpP/TepA"/>
</dbReference>